<evidence type="ECO:0000313" key="2">
    <source>
        <dbReference type="Proteomes" id="UP000578449"/>
    </source>
</evidence>
<name>A0A840P4D2_9ACTN</name>
<gene>
    <name evidence="1" type="ORF">HNP84_002484</name>
</gene>
<evidence type="ECO:0000313" key="1">
    <source>
        <dbReference type="EMBL" id="MBB5132763.1"/>
    </source>
</evidence>
<proteinExistence type="predicted"/>
<dbReference type="EMBL" id="JACHGN010000005">
    <property type="protein sequence ID" value="MBB5132763.1"/>
    <property type="molecule type" value="Genomic_DNA"/>
</dbReference>
<dbReference type="AlphaFoldDB" id="A0A840P4D2"/>
<dbReference type="RefSeq" id="WP_185049779.1">
    <property type="nucleotide sequence ID" value="NZ_BAABIX010000005.1"/>
</dbReference>
<organism evidence="1 2">
    <name type="scientific">Thermocatellispora tengchongensis</name>
    <dbReference type="NCBI Taxonomy" id="1073253"/>
    <lineage>
        <taxon>Bacteria</taxon>
        <taxon>Bacillati</taxon>
        <taxon>Actinomycetota</taxon>
        <taxon>Actinomycetes</taxon>
        <taxon>Streptosporangiales</taxon>
        <taxon>Streptosporangiaceae</taxon>
        <taxon>Thermocatellispora</taxon>
    </lineage>
</organism>
<keyword evidence="2" id="KW-1185">Reference proteome</keyword>
<dbReference type="Proteomes" id="UP000578449">
    <property type="component" value="Unassembled WGS sequence"/>
</dbReference>
<protein>
    <submittedName>
        <fullName evidence="1">Uncharacterized protein</fullName>
    </submittedName>
</protein>
<comment type="caution">
    <text evidence="1">The sequence shown here is derived from an EMBL/GenBank/DDBJ whole genome shotgun (WGS) entry which is preliminary data.</text>
</comment>
<reference evidence="1 2" key="1">
    <citation type="submission" date="2020-08" db="EMBL/GenBank/DDBJ databases">
        <title>Genomic Encyclopedia of Type Strains, Phase IV (KMG-IV): sequencing the most valuable type-strain genomes for metagenomic binning, comparative biology and taxonomic classification.</title>
        <authorList>
            <person name="Goeker M."/>
        </authorList>
    </citation>
    <scope>NUCLEOTIDE SEQUENCE [LARGE SCALE GENOMIC DNA]</scope>
    <source>
        <strain evidence="1 2">DSM 45615</strain>
    </source>
</reference>
<accession>A0A840P4D2</accession>
<sequence>MTDTIPPGGTECPKCGENTHIITLGGAHGTVVSACCEAVIPEMNDELPVLIYDGKLICPYGDCGAADEIVELDVATRENALSISDDGKISAHLGDSTFESDGFECSQCRRPVSMPDGYEITHA</sequence>